<feature type="compositionally biased region" description="Low complexity" evidence="1">
    <location>
        <begin position="50"/>
        <end position="59"/>
    </location>
</feature>
<keyword evidence="2" id="KW-1185">Reference proteome</keyword>
<name>A0A914HD24_GLORO</name>
<protein>
    <submittedName>
        <fullName evidence="3">Uncharacterized protein</fullName>
    </submittedName>
</protein>
<dbReference type="WBParaSite" id="Gr19_v10_g15501.t1">
    <property type="protein sequence ID" value="Gr19_v10_g15501.t1"/>
    <property type="gene ID" value="Gr19_v10_g15501"/>
</dbReference>
<evidence type="ECO:0000313" key="3">
    <source>
        <dbReference type="WBParaSite" id="Gr19_v10_g15501.t1"/>
    </source>
</evidence>
<dbReference type="Proteomes" id="UP000887572">
    <property type="component" value="Unplaced"/>
</dbReference>
<reference evidence="3" key="1">
    <citation type="submission" date="2022-11" db="UniProtKB">
        <authorList>
            <consortium name="WormBaseParasite"/>
        </authorList>
    </citation>
    <scope>IDENTIFICATION</scope>
</reference>
<evidence type="ECO:0000256" key="1">
    <source>
        <dbReference type="SAM" id="MobiDB-lite"/>
    </source>
</evidence>
<sequence length="225" mass="24791">MGLNQSKPNKAKQSPSKPQLQAAEQHGIGLPLPTGNTPPLLQHQQAQIVPPSSSNSNFFMNPLASPEVYSIGSIHQTPNGGGGGYSPIQPDLGNSKTQYEPSNAQIDGSAHTSPRQYRADPKAHRSATPIRTWAMPRPNMSHQTPCTNKMRRCYRSVEVLTDLVVLLNTASNILSQTNPQTEAHRAARPIRTWTMRRPNMSHQNPSTKLEVPERFLILSRNVVVL</sequence>
<proteinExistence type="predicted"/>
<accession>A0A914HD24</accession>
<feature type="compositionally biased region" description="Low complexity" evidence="1">
    <location>
        <begin position="29"/>
        <end position="41"/>
    </location>
</feature>
<organism evidence="2 3">
    <name type="scientific">Globodera rostochiensis</name>
    <name type="common">Golden nematode worm</name>
    <name type="synonym">Heterodera rostochiensis</name>
    <dbReference type="NCBI Taxonomy" id="31243"/>
    <lineage>
        <taxon>Eukaryota</taxon>
        <taxon>Metazoa</taxon>
        <taxon>Ecdysozoa</taxon>
        <taxon>Nematoda</taxon>
        <taxon>Chromadorea</taxon>
        <taxon>Rhabditida</taxon>
        <taxon>Tylenchina</taxon>
        <taxon>Tylenchomorpha</taxon>
        <taxon>Tylenchoidea</taxon>
        <taxon>Heteroderidae</taxon>
        <taxon>Heteroderinae</taxon>
        <taxon>Globodera</taxon>
    </lineage>
</organism>
<feature type="compositionally biased region" description="Polar residues" evidence="1">
    <location>
        <begin position="92"/>
        <end position="115"/>
    </location>
</feature>
<feature type="region of interest" description="Disordered" evidence="1">
    <location>
        <begin position="1"/>
        <end position="123"/>
    </location>
</feature>
<dbReference type="AlphaFoldDB" id="A0A914HD24"/>
<evidence type="ECO:0000313" key="2">
    <source>
        <dbReference type="Proteomes" id="UP000887572"/>
    </source>
</evidence>
<feature type="compositionally biased region" description="Polar residues" evidence="1">
    <location>
        <begin position="1"/>
        <end position="19"/>
    </location>
</feature>